<feature type="compositionally biased region" description="Basic and acidic residues" evidence="1">
    <location>
        <begin position="77"/>
        <end position="86"/>
    </location>
</feature>
<proteinExistence type="predicted"/>
<evidence type="ECO:0000313" key="3">
    <source>
        <dbReference type="EMBL" id="CAB4556054.1"/>
    </source>
</evidence>
<dbReference type="EMBL" id="CAEZTD010000018">
    <property type="protein sequence ID" value="CAB4556054.1"/>
    <property type="molecule type" value="Genomic_DNA"/>
</dbReference>
<keyword evidence="2" id="KW-0812">Transmembrane</keyword>
<accession>A0A6J6CY92</accession>
<evidence type="ECO:0000256" key="1">
    <source>
        <dbReference type="SAM" id="MobiDB-lite"/>
    </source>
</evidence>
<dbReference type="AlphaFoldDB" id="A0A6J6CY92"/>
<keyword evidence="2" id="KW-1133">Transmembrane helix</keyword>
<evidence type="ECO:0000256" key="2">
    <source>
        <dbReference type="SAM" id="Phobius"/>
    </source>
</evidence>
<keyword evidence="2" id="KW-0472">Membrane</keyword>
<name>A0A6J6CY92_9ZZZZ</name>
<reference evidence="3" key="1">
    <citation type="submission" date="2020-05" db="EMBL/GenBank/DDBJ databases">
        <authorList>
            <person name="Chiriac C."/>
            <person name="Salcher M."/>
            <person name="Ghai R."/>
            <person name="Kavagutti S V."/>
        </authorList>
    </citation>
    <scope>NUCLEOTIDE SEQUENCE</scope>
</reference>
<protein>
    <submittedName>
        <fullName evidence="3">Unannotated protein</fullName>
    </submittedName>
</protein>
<feature type="region of interest" description="Disordered" evidence="1">
    <location>
        <begin position="1"/>
        <end position="92"/>
    </location>
</feature>
<feature type="transmembrane region" description="Helical" evidence="2">
    <location>
        <begin position="107"/>
        <end position="129"/>
    </location>
</feature>
<feature type="transmembrane region" description="Helical" evidence="2">
    <location>
        <begin position="141"/>
        <end position="164"/>
    </location>
</feature>
<gene>
    <name evidence="3" type="ORF">UFOPK1591_00378</name>
</gene>
<organism evidence="3">
    <name type="scientific">freshwater metagenome</name>
    <dbReference type="NCBI Taxonomy" id="449393"/>
    <lineage>
        <taxon>unclassified sequences</taxon>
        <taxon>metagenomes</taxon>
        <taxon>ecological metagenomes</taxon>
    </lineage>
</organism>
<feature type="transmembrane region" description="Helical" evidence="2">
    <location>
        <begin position="171"/>
        <end position="191"/>
    </location>
</feature>
<sequence length="196" mass="21200">MASDDDALTWAGDREDRAPNVRASSSSKKPAAKRPAAKKPVAKKPVAKKPVAKKPAAKKPAAANETASLVHPSVVGEKPDSSHDDVDPSFDELVQPDPPAQTSAGALVMYGLFAGVYLLFSVAWLIIALNPPINFFDVVSSFMWVASLWFATLGGLIWFVATFILGRSRGFGWKFMMLLIGVVVLIPWPYLHLAVR</sequence>
<feature type="compositionally biased region" description="Basic residues" evidence="1">
    <location>
        <begin position="30"/>
        <end position="57"/>
    </location>
</feature>